<feature type="transmembrane region" description="Helical" evidence="1">
    <location>
        <begin position="156"/>
        <end position="182"/>
    </location>
</feature>
<keyword evidence="1" id="KW-0472">Membrane</keyword>
<feature type="transmembrane region" description="Helical" evidence="1">
    <location>
        <begin position="98"/>
        <end position="122"/>
    </location>
</feature>
<dbReference type="Proteomes" id="UP000095287">
    <property type="component" value="Unplaced"/>
</dbReference>
<sequence length="254" mass="28834">MPQVRSYNSHAAIAECPDDDDERYQCCCGIFHIVTGAKIVSVLLVVMAIAVVCFNHIIYAESSSQTNFSVVLYIIDVVILGYVGILSFGVFSRRRSLLLPFIVCQTITTAIFSLVLVSYAVLGSVTDFIRQQHNNERLRAFYETQGWNPNDEKIQTIISCSILFVLLVICVCLVYTWTVFYFTYSYLKAREPCHHTCAIWAFCRKYTSWFPRLKSYLTLRDVAMLIIGRLLAGLISCVMQLALEVMQLALEATK</sequence>
<name>A0A1I7YZR8_9BILA</name>
<protein>
    <submittedName>
        <fullName evidence="3">MARVEL domain-containing protein</fullName>
    </submittedName>
</protein>
<feature type="transmembrane region" description="Helical" evidence="1">
    <location>
        <begin position="222"/>
        <end position="243"/>
    </location>
</feature>
<keyword evidence="1" id="KW-0812">Transmembrane</keyword>
<dbReference type="WBParaSite" id="L893_g21362.t1">
    <property type="protein sequence ID" value="L893_g21362.t1"/>
    <property type="gene ID" value="L893_g21362"/>
</dbReference>
<evidence type="ECO:0000313" key="2">
    <source>
        <dbReference type="Proteomes" id="UP000095287"/>
    </source>
</evidence>
<organism evidence="2 3">
    <name type="scientific">Steinernema glaseri</name>
    <dbReference type="NCBI Taxonomy" id="37863"/>
    <lineage>
        <taxon>Eukaryota</taxon>
        <taxon>Metazoa</taxon>
        <taxon>Ecdysozoa</taxon>
        <taxon>Nematoda</taxon>
        <taxon>Chromadorea</taxon>
        <taxon>Rhabditida</taxon>
        <taxon>Tylenchina</taxon>
        <taxon>Panagrolaimomorpha</taxon>
        <taxon>Strongyloidoidea</taxon>
        <taxon>Steinernematidae</taxon>
        <taxon>Steinernema</taxon>
    </lineage>
</organism>
<proteinExistence type="predicted"/>
<keyword evidence="1" id="KW-1133">Transmembrane helix</keyword>
<feature type="transmembrane region" description="Helical" evidence="1">
    <location>
        <begin position="70"/>
        <end position="91"/>
    </location>
</feature>
<feature type="transmembrane region" description="Helical" evidence="1">
    <location>
        <begin position="39"/>
        <end position="58"/>
    </location>
</feature>
<dbReference type="AlphaFoldDB" id="A0A1I7YZR8"/>
<dbReference type="PANTHER" id="PTHR34851:SF5">
    <property type="entry name" value="MARVEL DOMAIN-CONTAINING PROTEIN"/>
    <property type="match status" value="1"/>
</dbReference>
<evidence type="ECO:0000256" key="1">
    <source>
        <dbReference type="SAM" id="Phobius"/>
    </source>
</evidence>
<accession>A0A1I7YZR8</accession>
<dbReference type="PANTHER" id="PTHR34851">
    <property type="entry name" value="PROTEIN CBG05235-RELATED"/>
    <property type="match status" value="1"/>
</dbReference>
<reference evidence="3" key="1">
    <citation type="submission" date="2016-11" db="UniProtKB">
        <authorList>
            <consortium name="WormBaseParasite"/>
        </authorList>
    </citation>
    <scope>IDENTIFICATION</scope>
</reference>
<evidence type="ECO:0000313" key="3">
    <source>
        <dbReference type="WBParaSite" id="L893_g21362.t1"/>
    </source>
</evidence>
<keyword evidence="2" id="KW-1185">Reference proteome</keyword>